<feature type="transmembrane region" description="Helical" evidence="1">
    <location>
        <begin position="38"/>
        <end position="61"/>
    </location>
</feature>
<dbReference type="EMBL" id="CP000575">
    <property type="protein sequence ID" value="ABN69872.1"/>
    <property type="molecule type" value="Genomic_DNA"/>
</dbReference>
<feature type="transmembrane region" description="Helical" evidence="1">
    <location>
        <begin position="88"/>
        <end position="108"/>
    </location>
</feature>
<accession>A3DML2</accession>
<dbReference type="STRING" id="399550.Smar_0771"/>
<dbReference type="Proteomes" id="UP000000254">
    <property type="component" value="Chromosome"/>
</dbReference>
<name>A3DML2_STAMF</name>
<keyword evidence="1" id="KW-0472">Membrane</keyword>
<keyword evidence="1" id="KW-0812">Transmembrane</keyword>
<dbReference type="RefSeq" id="WP_011839063.1">
    <property type="nucleotide sequence ID" value="NC_009033.1"/>
</dbReference>
<keyword evidence="3" id="KW-1185">Reference proteome</keyword>
<gene>
    <name evidence="2" type="ordered locus">Smar_0771</name>
</gene>
<evidence type="ECO:0000313" key="2">
    <source>
        <dbReference type="EMBL" id="ABN69872.1"/>
    </source>
</evidence>
<dbReference type="GeneID" id="4907709"/>
<organism evidence="2 3">
    <name type="scientific">Staphylothermus marinus (strain ATCC 43588 / DSM 3639 / JCM 9404 / F1)</name>
    <dbReference type="NCBI Taxonomy" id="399550"/>
    <lineage>
        <taxon>Archaea</taxon>
        <taxon>Thermoproteota</taxon>
        <taxon>Thermoprotei</taxon>
        <taxon>Desulfurococcales</taxon>
        <taxon>Desulfurococcaceae</taxon>
        <taxon>Staphylothermus</taxon>
    </lineage>
</organism>
<reference evidence="3" key="1">
    <citation type="journal article" date="2009" name="BMC Genomics">
        <title>The complete genome sequence of Staphylothermus marinus reveals differences in sulfur metabolism among heterotrophic Crenarchaeota.</title>
        <authorList>
            <person name="Anderson I.J."/>
            <person name="Dharmarajan L."/>
            <person name="Rodriguez J."/>
            <person name="Hooper S."/>
            <person name="Porat I."/>
            <person name="Ulrich L.E."/>
            <person name="Elkins J.G."/>
            <person name="Mavromatis K."/>
            <person name="Sun H."/>
            <person name="Land M."/>
            <person name="Lapidus A."/>
            <person name="Lucas S."/>
            <person name="Barry K."/>
            <person name="Huber H."/>
            <person name="Zhulin I.B."/>
            <person name="Whitman W.B."/>
            <person name="Mukhopadhyay B."/>
            <person name="Woese C."/>
            <person name="Bristow J."/>
            <person name="Kyrpides N."/>
        </authorList>
    </citation>
    <scope>NUCLEOTIDE SEQUENCE [LARGE SCALE GENOMIC DNA]</scope>
    <source>
        <strain evidence="3">ATCC 43588 / DSM 3639 / JCM 9404 / F1</strain>
    </source>
</reference>
<proteinExistence type="predicted"/>
<dbReference type="AlphaFoldDB" id="A3DML2"/>
<reference evidence="2 3" key="2">
    <citation type="journal article" date="2009" name="Stand. Genomic Sci.">
        <title>Complete genome sequence of Staphylothermus marinus Stetter and Fiala 1986 type strain F1.</title>
        <authorList>
            <person name="Anderson I.J."/>
            <person name="Sun H."/>
            <person name="Lapidus A."/>
            <person name="Copeland A."/>
            <person name="Glavina Del Rio T."/>
            <person name="Tice H."/>
            <person name="Dalin E."/>
            <person name="Lucas S."/>
            <person name="Barry K."/>
            <person name="Land M."/>
            <person name="Richardson P."/>
            <person name="Huber H."/>
            <person name="Kyrpides N.C."/>
        </authorList>
    </citation>
    <scope>NUCLEOTIDE SEQUENCE [LARGE SCALE GENOMIC DNA]</scope>
    <source>
        <strain evidence="3">ATCC 43588 / DSM 3639 / JCM 9404 / F1</strain>
    </source>
</reference>
<dbReference type="KEGG" id="smr:Smar_0771"/>
<evidence type="ECO:0000256" key="1">
    <source>
        <dbReference type="SAM" id="Phobius"/>
    </source>
</evidence>
<keyword evidence="1" id="KW-1133">Transmembrane helix</keyword>
<dbReference type="HOGENOM" id="CLU_2140312_0_0_2"/>
<sequence>MYRFLKRVLVEALIILVTAAILDYLFNGFSRLFFKYYFLYTLIAGLLVLLGVLFSSFYPVVDLGRKSIVYPELADKTRSAMFVGHNELSSILSILLGMLLALLIAYLISMVY</sequence>
<protein>
    <submittedName>
        <fullName evidence="2">Uncharacterized protein</fullName>
    </submittedName>
</protein>
<feature type="transmembrane region" description="Helical" evidence="1">
    <location>
        <begin position="7"/>
        <end position="26"/>
    </location>
</feature>
<evidence type="ECO:0000313" key="3">
    <source>
        <dbReference type="Proteomes" id="UP000000254"/>
    </source>
</evidence>